<evidence type="ECO:0008006" key="5">
    <source>
        <dbReference type="Google" id="ProtNLM"/>
    </source>
</evidence>
<evidence type="ECO:0000256" key="1">
    <source>
        <dbReference type="SAM" id="Coils"/>
    </source>
</evidence>
<dbReference type="EMBL" id="AWEZ01000062">
    <property type="protein sequence ID" value="ERL06704.1"/>
    <property type="molecule type" value="Genomic_DNA"/>
</dbReference>
<dbReference type="RefSeq" id="WP_021726772.1">
    <property type="nucleotide sequence ID" value="NZ_AWEZ01000062.1"/>
</dbReference>
<keyword evidence="2" id="KW-1133">Transmembrane helix</keyword>
<keyword evidence="2" id="KW-0472">Membrane</keyword>
<evidence type="ECO:0000313" key="3">
    <source>
        <dbReference type="EMBL" id="ERL06704.1"/>
    </source>
</evidence>
<feature type="coiled-coil region" evidence="1">
    <location>
        <begin position="196"/>
        <end position="226"/>
    </location>
</feature>
<accession>U2T0X3</accession>
<comment type="caution">
    <text evidence="3">The sequence shown here is derived from an EMBL/GenBank/DDBJ whole genome shotgun (WGS) entry which is preliminary data.</text>
</comment>
<dbReference type="eggNOG" id="ENOG5033SKX">
    <property type="taxonomic scope" value="Bacteria"/>
</dbReference>
<proteinExistence type="predicted"/>
<feature type="transmembrane region" description="Helical" evidence="2">
    <location>
        <begin position="65"/>
        <end position="87"/>
    </location>
</feature>
<protein>
    <recommendedName>
        <fullName evidence="5">Flp pilus-assembly TadE/G-like protein</fullName>
    </recommendedName>
</protein>
<gene>
    <name evidence="3" type="ORF">HMPREF1316_0518</name>
</gene>
<feature type="transmembrane region" description="Helical" evidence="2">
    <location>
        <begin position="30"/>
        <end position="53"/>
    </location>
</feature>
<keyword evidence="1" id="KW-0175">Coiled coil</keyword>
<name>U2T0X3_9ACTN</name>
<dbReference type="Proteomes" id="UP000016638">
    <property type="component" value="Unassembled WGS sequence"/>
</dbReference>
<keyword evidence="4" id="KW-1185">Reference proteome</keyword>
<reference evidence="3 4" key="1">
    <citation type="submission" date="2013-08" db="EMBL/GenBank/DDBJ databases">
        <authorList>
            <person name="Durkin A.S."/>
            <person name="Haft D.R."/>
            <person name="McCorrison J."/>
            <person name="Torralba M."/>
            <person name="Gillis M."/>
            <person name="Haft D.H."/>
            <person name="Methe B."/>
            <person name="Sutton G."/>
            <person name="Nelson K.E."/>
        </authorList>
    </citation>
    <scope>NUCLEOTIDE SEQUENCE [LARGE SCALE GENOMIC DNA]</scope>
    <source>
        <strain evidence="3 4">F0195</strain>
    </source>
</reference>
<dbReference type="STRING" id="1125712.HMPREF1316_0518"/>
<dbReference type="AlphaFoldDB" id="U2T0X3"/>
<keyword evidence="2" id="KW-0812">Transmembrane</keyword>
<feature type="transmembrane region" description="Helical" evidence="2">
    <location>
        <begin position="93"/>
        <end position="114"/>
    </location>
</feature>
<organism evidence="3 4">
    <name type="scientific">Olsenella profusa F0195</name>
    <dbReference type="NCBI Taxonomy" id="1125712"/>
    <lineage>
        <taxon>Bacteria</taxon>
        <taxon>Bacillati</taxon>
        <taxon>Actinomycetota</taxon>
        <taxon>Coriobacteriia</taxon>
        <taxon>Coriobacteriales</taxon>
        <taxon>Atopobiaceae</taxon>
        <taxon>Olsenella</taxon>
    </lineage>
</organism>
<dbReference type="PATRIC" id="fig|1125712.3.peg.1941"/>
<sequence>MANGSRCGGRERHASLLPRLDTFIDDDGGYTTVAVACALLVSLALVCSTAAAVWTSSRSSDVQTVADAAAMSGANVVAGYSTVAQVLDACVLSMGLTGASVMAAGMVVSAIPLLQEAAPRILDMGRKILDARRSFATSAAEGLQRLERAIPALVAANAASTASANSGASMRYAGTALPMPLDSQSDFSCLDDGLDGEEMERQAKELQEASARKAEADRRVSAAKERAWRADTVDDPLCMRSRAESLAGLSGAQNPAYPSVAEWRFEYARARAENYYYVRWQREAASGNTPDELQRSCARKVFYHYAWEKVRDATCREGDDVVIDLPDLPHKADMVRETTLCTDPIWPCTDEPEGRTLHASSVCPGATGAPSGMASLADVDAGAVRRCETCQMDVVAMGNVANASTNIDNGFEHYWRVVVEASKEYAVACKDAQRYEREMQEKAEGSASAFQKAIDLLSVDRPKLTPPGSYGCIAFVWRGDTEVPSQLTSAFLEEGTLPAGVAVAGATLAPDEATDGHNVLSSVFDGLKGDGQPIALSLVGGITDLWGRLLVGYGSSYESVSGSVDGFLDGIGGMGGEKVAGWLRDRISSIVEAGGFAPADMRLRKPVLVNSQTIMDKAGNSSATELRSFLESLPQDPEGQAKACLGRALEELGGAEFTIAEVPIPGVPGMSIPLTIRLDDLLESG</sequence>
<evidence type="ECO:0000313" key="4">
    <source>
        <dbReference type="Proteomes" id="UP000016638"/>
    </source>
</evidence>
<evidence type="ECO:0000256" key="2">
    <source>
        <dbReference type="SAM" id="Phobius"/>
    </source>
</evidence>